<dbReference type="AlphaFoldDB" id="A0A5C4QCD3"/>
<evidence type="ECO:0000313" key="1">
    <source>
        <dbReference type="EMBL" id="TNH21038.1"/>
    </source>
</evidence>
<feature type="non-terminal residue" evidence="1">
    <location>
        <position position="1"/>
    </location>
</feature>
<accession>A0A5C4QCD3</accession>
<dbReference type="GO" id="GO:0016740">
    <property type="term" value="F:transferase activity"/>
    <property type="evidence" value="ECO:0007669"/>
    <property type="project" value="UniProtKB-KW"/>
</dbReference>
<sequence length="58" mass="5967">GVGRLYGGRPAGGLLDGWLVDEEDSGAVVPEVTVRAVPLRMTDEAATAAMVRAAVELT</sequence>
<evidence type="ECO:0000313" key="2">
    <source>
        <dbReference type="Proteomes" id="UP000306145"/>
    </source>
</evidence>
<keyword evidence="1" id="KW-0808">Transferase</keyword>
<keyword evidence="2" id="KW-1185">Reference proteome</keyword>
<protein>
    <submittedName>
        <fullName evidence="1">2-phospho-L-lactate transferase</fullName>
    </submittedName>
</protein>
<gene>
    <name evidence="1" type="ORF">FHG89_32550</name>
</gene>
<reference evidence="1 2" key="1">
    <citation type="submission" date="2019-06" db="EMBL/GenBank/DDBJ databases">
        <title>Micromonospora ordensis sp. nov., isolated from deep marine sediment.</title>
        <authorList>
            <person name="Veyisoglu A."/>
            <person name="Carro L."/>
            <person name="Klenk H.-P."/>
            <person name="Sahin N."/>
        </authorList>
    </citation>
    <scope>NUCLEOTIDE SEQUENCE [LARGE SCALE GENOMIC DNA]</scope>
    <source>
        <strain evidence="1 2">S2509</strain>
    </source>
</reference>
<comment type="caution">
    <text evidence="1">The sequence shown here is derived from an EMBL/GenBank/DDBJ whole genome shotgun (WGS) entry which is preliminary data.</text>
</comment>
<dbReference type="EMBL" id="VDFY01000317">
    <property type="protein sequence ID" value="TNH21038.1"/>
    <property type="molecule type" value="Genomic_DNA"/>
</dbReference>
<proteinExistence type="predicted"/>
<name>A0A5C4QCD3_9ACTN</name>
<dbReference type="Proteomes" id="UP000306145">
    <property type="component" value="Unassembled WGS sequence"/>
</dbReference>
<organism evidence="1 2">
    <name type="scientific">Micromonospora orduensis</name>
    <dbReference type="NCBI Taxonomy" id="1420891"/>
    <lineage>
        <taxon>Bacteria</taxon>
        <taxon>Bacillati</taxon>
        <taxon>Actinomycetota</taxon>
        <taxon>Actinomycetes</taxon>
        <taxon>Micromonosporales</taxon>
        <taxon>Micromonosporaceae</taxon>
        <taxon>Micromonospora</taxon>
    </lineage>
</organism>